<dbReference type="Pfam" id="PF18080">
    <property type="entry name" value="Gal_mutarotas_3"/>
    <property type="match status" value="1"/>
</dbReference>
<organism evidence="3 4">
    <name type="scientific">Kitasatospora atroaurantiaca</name>
    <dbReference type="NCBI Taxonomy" id="285545"/>
    <lineage>
        <taxon>Bacteria</taxon>
        <taxon>Bacillati</taxon>
        <taxon>Actinomycetota</taxon>
        <taxon>Actinomycetes</taxon>
        <taxon>Kitasatosporales</taxon>
        <taxon>Streptomycetaceae</taxon>
        <taxon>Kitasatospora</taxon>
    </lineage>
</organism>
<reference evidence="3 4" key="1">
    <citation type="submission" date="2019-06" db="EMBL/GenBank/DDBJ databases">
        <title>Sequencing the genomes of 1000 actinobacteria strains.</title>
        <authorList>
            <person name="Klenk H.-P."/>
        </authorList>
    </citation>
    <scope>NUCLEOTIDE SEQUENCE [LARGE SCALE GENOMIC DNA]</scope>
    <source>
        <strain evidence="3 4">DSM 41649</strain>
    </source>
</reference>
<dbReference type="GO" id="GO:0033926">
    <property type="term" value="F:endo-alpha-N-acetylgalactosaminidase activity"/>
    <property type="evidence" value="ECO:0007669"/>
    <property type="project" value="InterPro"/>
</dbReference>
<dbReference type="InterPro" id="IPR014718">
    <property type="entry name" value="GH-type_carb-bd"/>
</dbReference>
<dbReference type="Gene3D" id="2.70.98.10">
    <property type="match status" value="1"/>
</dbReference>
<name>A0A561ETX8_9ACTN</name>
<dbReference type="Pfam" id="PF00754">
    <property type="entry name" value="F5_F8_type_C"/>
    <property type="match status" value="1"/>
</dbReference>
<protein>
    <submittedName>
        <fullName evidence="3">Endo-alpha-N-acetylgalactosaminidase</fullName>
    </submittedName>
</protein>
<dbReference type="OrthoDB" id="1095434at2"/>
<comment type="caution">
    <text evidence="3">The sequence shown here is derived from an EMBL/GenBank/DDBJ whole genome shotgun (WGS) entry which is preliminary data.</text>
</comment>
<dbReference type="RefSeq" id="WP_145792565.1">
    <property type="nucleotide sequence ID" value="NZ_BAAABR010000045.1"/>
</dbReference>
<evidence type="ECO:0000256" key="1">
    <source>
        <dbReference type="SAM" id="SignalP"/>
    </source>
</evidence>
<dbReference type="InterPro" id="IPR000421">
    <property type="entry name" value="FA58C"/>
</dbReference>
<dbReference type="InterPro" id="IPR040633">
    <property type="entry name" value="Gal_mutarotas_3"/>
</dbReference>
<feature type="chain" id="PRO_5039193433" evidence="1">
    <location>
        <begin position="25"/>
        <end position="1174"/>
    </location>
</feature>
<gene>
    <name evidence="3" type="ORF">FB465_4133</name>
</gene>
<keyword evidence="4" id="KW-1185">Reference proteome</keyword>
<dbReference type="PROSITE" id="PS50022">
    <property type="entry name" value="FA58C_3"/>
    <property type="match status" value="1"/>
</dbReference>
<feature type="domain" description="F5/8 type C" evidence="2">
    <location>
        <begin position="1011"/>
        <end position="1171"/>
    </location>
</feature>
<dbReference type="GO" id="GO:0030246">
    <property type="term" value="F:carbohydrate binding"/>
    <property type="evidence" value="ECO:0007669"/>
    <property type="project" value="InterPro"/>
</dbReference>
<accession>A0A561ETX8</accession>
<evidence type="ECO:0000313" key="3">
    <source>
        <dbReference type="EMBL" id="TWE19031.1"/>
    </source>
</evidence>
<keyword evidence="1" id="KW-0732">Signal</keyword>
<evidence type="ECO:0000259" key="2">
    <source>
        <dbReference type="PROSITE" id="PS50022"/>
    </source>
</evidence>
<dbReference type="InterPro" id="IPR040502">
    <property type="entry name" value="GH101_dom-6"/>
</dbReference>
<dbReference type="InterPro" id="IPR006311">
    <property type="entry name" value="TAT_signal"/>
</dbReference>
<feature type="signal peptide" evidence="1">
    <location>
        <begin position="1"/>
        <end position="24"/>
    </location>
</feature>
<evidence type="ECO:0000313" key="4">
    <source>
        <dbReference type="Proteomes" id="UP000318416"/>
    </source>
</evidence>
<dbReference type="AlphaFoldDB" id="A0A561ETX8"/>
<dbReference type="SUPFAM" id="SSF49785">
    <property type="entry name" value="Galactose-binding domain-like"/>
    <property type="match status" value="1"/>
</dbReference>
<dbReference type="Pfam" id="PF17451">
    <property type="entry name" value="Glyco_hyd_101C"/>
    <property type="match status" value="1"/>
</dbReference>
<dbReference type="Pfam" id="PF17974">
    <property type="entry name" value="GalBD_like"/>
    <property type="match status" value="1"/>
</dbReference>
<dbReference type="Pfam" id="PF21466">
    <property type="entry name" value="GH101_dom-5"/>
    <property type="match status" value="1"/>
</dbReference>
<dbReference type="Gene3D" id="3.20.20.80">
    <property type="entry name" value="Glycosidases"/>
    <property type="match status" value="1"/>
</dbReference>
<dbReference type="PROSITE" id="PS51318">
    <property type="entry name" value="TAT"/>
    <property type="match status" value="1"/>
</dbReference>
<dbReference type="Gene3D" id="2.60.120.260">
    <property type="entry name" value="Galactose-binding domain-like"/>
    <property type="match status" value="3"/>
</dbReference>
<dbReference type="CDD" id="cd14244">
    <property type="entry name" value="GH_101_like"/>
    <property type="match status" value="1"/>
</dbReference>
<dbReference type="InterPro" id="IPR025706">
    <property type="entry name" value="Endoa_GalNAc"/>
</dbReference>
<dbReference type="InterPro" id="IPR049314">
    <property type="entry name" value="GH101_dom-5"/>
</dbReference>
<dbReference type="Proteomes" id="UP000318416">
    <property type="component" value="Unassembled WGS sequence"/>
</dbReference>
<sequence>MRRSRGRWRALAVAAALAAGGAPAGVVQAQAAAVAGQVTLNSGQLGVAVATDFPRVVSYTDLASGAVIGGRSTSVTSVTLNGTAYPVTVAVTGQTATSVSYTLSFAALSGVQLDASLSVQGRVVTFRVDAVRDTTAFRVGTIDIPGQDLISVASTDAGAATAFTTLSPDSTTTADRFASVTGSTAADANPVGASYALLNTGMLAAAIESNSTYDKPSGATDRDAARFWHQARKQADGSVRVGVWSGQWTYRGAGSPFTEELPWAKVVITPDANGDGVVDWQDGAVAFRSIGVVPDGASETKDRVVAHIPFNFASQATHPFLRTLDDVKRVSLATDGLGQLAILKGYQSEGHDSAHPDYGGNYNARAGGLADLNELLKDGKQWGASFGVHVNATEAYPVANNFSSTLVDPSAKGWNWLDQSYYIDQRKDLTGGGLAARFQQLRNETDGNLEFLYMDVYYTHGWIADRTLAELRKQGWQLGTEWADRFERGSLWSHWANDLNYGGASNKGLNSKIIRFIRNDQKDVWNSDPILDNARIVEAEGWTGHQDWNAFTANIWQHNLPAKYLQHYRITNWGAKDITFTGGVRGTTANGNKREVYDGTAKVIDGNAYLLPWWDQSSGQQNRLYHWNPAGGSSTWTVPPAFASATGFDVYALGDSGRTKVATVPVSAGKVTLTATAGKAYVLYPSGSSLTPPTAQWGQGTPVRDPGFNGDLAASWQTSGPVSVQTDGLGGHTAVLGGGGEAVLQQTLTGLQAGRSYSASAWIEVAPGQTRHTTLTAGGQSVAVDRSALTNYVAADERHGTNFQRAKVLFTVPSGQTAATLAIRAAAGSATVRVDDLRVVRDDVTTKAGTVAYEDFEAVDQGWGPFIKGDAGGSTDPRTHIAQLHAPYTQAGWNGKPTDDVLGGAGQSLKSHEENDGLVYRTAPWTVNFQPGHNYRVEYDYQSSNAASYAWVTGYDKANGGAAETHSTAIGQQRQTAHFSEQLTAGCGDTWVGLRKVGGAPAGADFVLDNFTVTDLGVASGSACVSWLPKTGMTVTGVDSSDDATGGQAANAIDGDTTTQWHTAWSQVSTPPPYPHWITVDLGASYDLSAVGYLPRQDGGTNGIIKSYQVYVSSDGVNWGPAVAAGDFATSGIAQQTVPVTARGRYVKLLATASRNGAAFASAAELDFAGVAVP</sequence>
<dbReference type="EMBL" id="VIVR01000001">
    <property type="protein sequence ID" value="TWE19031.1"/>
    <property type="molecule type" value="Genomic_DNA"/>
</dbReference>
<proteinExistence type="predicted"/>
<dbReference type="Pfam" id="PF12905">
    <property type="entry name" value="Glyco_hydro_101"/>
    <property type="match status" value="1"/>
</dbReference>
<dbReference type="InterPro" id="IPR008979">
    <property type="entry name" value="Galactose-bd-like_sf"/>
</dbReference>
<dbReference type="InterPro" id="IPR035364">
    <property type="entry name" value="Beta_sandwich_GH101"/>
</dbReference>